<dbReference type="EMBL" id="AJIL01000028">
    <property type="protein sequence ID" value="KNF01613.1"/>
    <property type="molecule type" value="Genomic_DNA"/>
</dbReference>
<accession>A0A0L0VQQ3</accession>
<sequence length="405" mass="45869">MVDSRENGMSGLIVSFSTLGNEDSPEQIKLYEVLVSGELTRVHNQYHSLSGGINNKPDPLVLFNQVDIRKELLDKLKSKRLPTLRRQVISLSNALSDRQAKPLSKLKLVLKTLSKLDITMGKIKFATACIYPEIEPGEVRHDKDFKELKQVLCSRVAVGTLVVNGYVCKLLGSSCRFIGESGHDFADSVPEKRTELIRMRDICSKWIDKARELMEGSELTLIRVVLKNTTDQIDESLEKFLEFMHSRPWSPPLSVEQDTSSGRQITISVTAILRLSRLLYAKLFRLSTDQENWSMVTDLSSREIDLYTKRIGTLSGSIERFVNAMCGSFADPLDGEKILEKELSNILSAPQDILTMTEHIFVSVVHQEADQPSSKINYKALFYQWNSAHQSITRTFYKALRFTTS</sequence>
<evidence type="ECO:0000313" key="2">
    <source>
        <dbReference type="Proteomes" id="UP000054564"/>
    </source>
</evidence>
<dbReference type="AlphaFoldDB" id="A0A0L0VQQ3"/>
<proteinExistence type="predicted"/>
<dbReference type="OrthoDB" id="2500854at2759"/>
<name>A0A0L0VQQ3_9BASI</name>
<organism evidence="1 2">
    <name type="scientific">Puccinia striiformis f. sp. tritici PST-78</name>
    <dbReference type="NCBI Taxonomy" id="1165861"/>
    <lineage>
        <taxon>Eukaryota</taxon>
        <taxon>Fungi</taxon>
        <taxon>Dikarya</taxon>
        <taxon>Basidiomycota</taxon>
        <taxon>Pucciniomycotina</taxon>
        <taxon>Pucciniomycetes</taxon>
        <taxon>Pucciniales</taxon>
        <taxon>Pucciniaceae</taxon>
        <taxon>Puccinia</taxon>
    </lineage>
</organism>
<evidence type="ECO:0000313" key="1">
    <source>
        <dbReference type="EMBL" id="KNF01613.1"/>
    </source>
</evidence>
<reference evidence="2" key="1">
    <citation type="submission" date="2014-03" db="EMBL/GenBank/DDBJ databases">
        <title>The Genome Sequence of Puccinia striiformis f. sp. tritici PST-78.</title>
        <authorList>
            <consortium name="The Broad Institute Genome Sequencing Platform"/>
            <person name="Cuomo C."/>
            <person name="Hulbert S."/>
            <person name="Chen X."/>
            <person name="Walker B."/>
            <person name="Young S.K."/>
            <person name="Zeng Q."/>
            <person name="Gargeya S."/>
            <person name="Fitzgerald M."/>
            <person name="Haas B."/>
            <person name="Abouelleil A."/>
            <person name="Alvarado L."/>
            <person name="Arachchi H.M."/>
            <person name="Berlin A.M."/>
            <person name="Chapman S.B."/>
            <person name="Goldberg J."/>
            <person name="Griggs A."/>
            <person name="Gujja S."/>
            <person name="Hansen M."/>
            <person name="Howarth C."/>
            <person name="Imamovic A."/>
            <person name="Larimer J."/>
            <person name="McCowan C."/>
            <person name="Montmayeur A."/>
            <person name="Murphy C."/>
            <person name="Neiman D."/>
            <person name="Pearson M."/>
            <person name="Priest M."/>
            <person name="Roberts A."/>
            <person name="Saif S."/>
            <person name="Shea T."/>
            <person name="Sisk P."/>
            <person name="Sykes S."/>
            <person name="Wortman J."/>
            <person name="Nusbaum C."/>
            <person name="Birren B."/>
        </authorList>
    </citation>
    <scope>NUCLEOTIDE SEQUENCE [LARGE SCALE GENOMIC DNA]</scope>
    <source>
        <strain evidence="2">race PST-78</strain>
    </source>
</reference>
<dbReference type="PANTHER" id="PTHR33069:SF3">
    <property type="entry name" value="DYNEIN HEAVY CHAIN TAIL DOMAIN-CONTAINING PROTEIN"/>
    <property type="match status" value="1"/>
</dbReference>
<comment type="caution">
    <text evidence="1">The sequence shown here is derived from an EMBL/GenBank/DDBJ whole genome shotgun (WGS) entry which is preliminary data.</text>
</comment>
<dbReference type="PANTHER" id="PTHR33069">
    <property type="entry name" value="CHROMOSOME 7, WHOLE GENOME SHOTGUN SEQUENCE-RELATED"/>
    <property type="match status" value="1"/>
</dbReference>
<keyword evidence="2" id="KW-1185">Reference proteome</keyword>
<gene>
    <name evidence="1" type="ORF">PSTG_05044</name>
</gene>
<dbReference type="Proteomes" id="UP000054564">
    <property type="component" value="Unassembled WGS sequence"/>
</dbReference>
<protein>
    <submittedName>
        <fullName evidence="1">Uncharacterized protein</fullName>
    </submittedName>
</protein>